<evidence type="ECO:0000313" key="2">
    <source>
        <dbReference type="EMBL" id="KAI6782048.1"/>
    </source>
</evidence>
<dbReference type="PANTHER" id="PTHR23025">
    <property type="entry name" value="TRIACYLGLYCEROL LIPASE"/>
    <property type="match status" value="1"/>
</dbReference>
<reference evidence="2" key="2">
    <citation type="submission" date="2022-07" db="EMBL/GenBank/DDBJ databases">
        <authorList>
            <person name="Goncalves M.F.M."/>
            <person name="Hilario S."/>
            <person name="Van De Peer Y."/>
            <person name="Esteves A.C."/>
            <person name="Alves A."/>
        </authorList>
    </citation>
    <scope>NUCLEOTIDE SEQUENCE</scope>
    <source>
        <strain evidence="2">MUM 19.33</strain>
    </source>
</reference>
<dbReference type="AlphaFoldDB" id="A0A9P9Y2P5"/>
<dbReference type="Pfam" id="PF07859">
    <property type="entry name" value="Abhydrolase_3"/>
    <property type="match status" value="1"/>
</dbReference>
<accession>A0A9P9Y2P5</accession>
<keyword evidence="3" id="KW-1185">Reference proteome</keyword>
<organism evidence="2 3">
    <name type="scientific">Emericellopsis cladophorae</name>
    <dbReference type="NCBI Taxonomy" id="2686198"/>
    <lineage>
        <taxon>Eukaryota</taxon>
        <taxon>Fungi</taxon>
        <taxon>Dikarya</taxon>
        <taxon>Ascomycota</taxon>
        <taxon>Pezizomycotina</taxon>
        <taxon>Sordariomycetes</taxon>
        <taxon>Hypocreomycetidae</taxon>
        <taxon>Hypocreales</taxon>
        <taxon>Bionectriaceae</taxon>
        <taxon>Emericellopsis</taxon>
    </lineage>
</organism>
<dbReference type="GeneID" id="75829968"/>
<dbReference type="Gene3D" id="3.40.50.1820">
    <property type="entry name" value="alpha/beta hydrolase"/>
    <property type="match status" value="1"/>
</dbReference>
<dbReference type="GO" id="GO:0004806">
    <property type="term" value="F:triacylglycerol lipase activity"/>
    <property type="evidence" value="ECO:0007669"/>
    <property type="project" value="TreeGrafter"/>
</dbReference>
<gene>
    <name evidence="2" type="ORF">J7T54_003467</name>
</gene>
<name>A0A9P9Y2P5_9HYPO</name>
<dbReference type="RefSeq" id="XP_051362904.1">
    <property type="nucleotide sequence ID" value="XM_051505740.1"/>
</dbReference>
<dbReference type="OrthoDB" id="408631at2759"/>
<proteinExistence type="predicted"/>
<dbReference type="SUPFAM" id="SSF53474">
    <property type="entry name" value="alpha/beta-Hydrolases"/>
    <property type="match status" value="1"/>
</dbReference>
<comment type="caution">
    <text evidence="2">The sequence shown here is derived from an EMBL/GenBank/DDBJ whole genome shotgun (WGS) entry which is preliminary data.</text>
</comment>
<evidence type="ECO:0000313" key="3">
    <source>
        <dbReference type="Proteomes" id="UP001055219"/>
    </source>
</evidence>
<dbReference type="InterPro" id="IPR013094">
    <property type="entry name" value="AB_hydrolase_3"/>
</dbReference>
<dbReference type="PANTHER" id="PTHR23025:SF3">
    <property type="entry name" value="HORMONE-SENSITIVE LIPASE"/>
    <property type="match status" value="1"/>
</dbReference>
<reference evidence="2" key="1">
    <citation type="journal article" date="2021" name="J Fungi (Basel)">
        <title>Genomic and Metabolomic Analyses of the Marine Fungus Emericellopsis cladophorae: Insights into Saltwater Adaptability Mechanisms and Its Biosynthetic Potential.</title>
        <authorList>
            <person name="Goncalves M.F.M."/>
            <person name="Hilario S."/>
            <person name="Van de Peer Y."/>
            <person name="Esteves A.C."/>
            <person name="Alves A."/>
        </authorList>
    </citation>
    <scope>NUCLEOTIDE SEQUENCE</scope>
    <source>
        <strain evidence="2">MUM 19.33</strain>
    </source>
</reference>
<dbReference type="GO" id="GO:0005829">
    <property type="term" value="C:cytosol"/>
    <property type="evidence" value="ECO:0007669"/>
    <property type="project" value="TreeGrafter"/>
</dbReference>
<dbReference type="GO" id="GO:0004771">
    <property type="term" value="F:sterol ester esterase activity"/>
    <property type="evidence" value="ECO:0007669"/>
    <property type="project" value="TreeGrafter"/>
</dbReference>
<dbReference type="GO" id="GO:0019433">
    <property type="term" value="P:triglyceride catabolic process"/>
    <property type="evidence" value="ECO:0007669"/>
    <property type="project" value="TreeGrafter"/>
</dbReference>
<dbReference type="Proteomes" id="UP001055219">
    <property type="component" value="Unassembled WGS sequence"/>
</dbReference>
<dbReference type="EMBL" id="JAGIXG020000016">
    <property type="protein sequence ID" value="KAI6782048.1"/>
    <property type="molecule type" value="Genomic_DNA"/>
</dbReference>
<feature type="domain" description="Alpha/beta hydrolase fold-3" evidence="1">
    <location>
        <begin position="98"/>
        <end position="318"/>
    </location>
</feature>
<dbReference type="InterPro" id="IPR029058">
    <property type="entry name" value="AB_hydrolase_fold"/>
</dbReference>
<protein>
    <submittedName>
        <fullName evidence="2">Alpha/beta-hydrolase</fullName>
    </submittedName>
</protein>
<evidence type="ECO:0000259" key="1">
    <source>
        <dbReference type="Pfam" id="PF07859"/>
    </source>
</evidence>
<sequence>MDFSHYGEATPEWTRLIEENPDALREGFEGNEISNASSLRAAVDGARSKASVQLLSESGLDKQVTFQTIKIPCKGSHEIPIRVCRPRAGARATSNKTLLFFHGGGLLFGDETTDDIVMANMVAGTGAVVLNPVYRHTNTHSHPAQTDDAWDAFEYIRSNGESLQISTQQGIGLIGVSAGALLAAGVVLRHLEQNRSEGTRPIINGLVLSIPWLIHFDNYPYHLFASREVTSMVQCADRPVIPLERVKLMNALLNGNPTDRVLNPGLAPEAELKGWPKTWFLIAGGDPLRDDGLLFASRLRDMGVRARVNIYTGLPHGFRRWTSLSGSKAFDANTMEALNWALAEETGAEASEGEEEWSEYVDK</sequence>